<dbReference type="AlphaFoldDB" id="A0A9W7FHY1"/>
<evidence type="ECO:0000313" key="4">
    <source>
        <dbReference type="Proteomes" id="UP001165122"/>
    </source>
</evidence>
<evidence type="ECO:0000259" key="2">
    <source>
        <dbReference type="PROSITE" id="PS50848"/>
    </source>
</evidence>
<dbReference type="GO" id="GO:0005737">
    <property type="term" value="C:cytoplasm"/>
    <property type="evidence" value="ECO:0007669"/>
    <property type="project" value="UniProtKB-ARBA"/>
</dbReference>
<gene>
    <name evidence="3" type="ORF">TrLO_g2929</name>
</gene>
<evidence type="ECO:0000313" key="3">
    <source>
        <dbReference type="EMBL" id="GMI12430.1"/>
    </source>
</evidence>
<proteinExistence type="predicted"/>
<dbReference type="SUPFAM" id="SSF55961">
    <property type="entry name" value="Bet v1-like"/>
    <property type="match status" value="1"/>
</dbReference>
<dbReference type="InterPro" id="IPR051213">
    <property type="entry name" value="START_lipid_transfer"/>
</dbReference>
<dbReference type="InterPro" id="IPR002913">
    <property type="entry name" value="START_lipid-bd_dom"/>
</dbReference>
<comment type="caution">
    <text evidence="3">The sequence shown here is derived from an EMBL/GenBank/DDBJ whole genome shotgun (WGS) entry which is preliminary data.</text>
</comment>
<dbReference type="Proteomes" id="UP001165122">
    <property type="component" value="Unassembled WGS sequence"/>
</dbReference>
<protein>
    <recommendedName>
        <fullName evidence="2">START domain-containing protein</fullName>
    </recommendedName>
</protein>
<feature type="domain" description="START" evidence="2">
    <location>
        <begin position="76"/>
        <end position="259"/>
    </location>
</feature>
<dbReference type="Pfam" id="PF01852">
    <property type="entry name" value="START"/>
    <property type="match status" value="1"/>
</dbReference>
<name>A0A9W7FHY1_9STRA</name>
<dbReference type="Gene3D" id="3.30.530.20">
    <property type="match status" value="1"/>
</dbReference>
<dbReference type="PROSITE" id="PS50848">
    <property type="entry name" value="START"/>
    <property type="match status" value="1"/>
</dbReference>
<dbReference type="EMBL" id="BRXW01000177">
    <property type="protein sequence ID" value="GMI12430.1"/>
    <property type="molecule type" value="Genomic_DNA"/>
</dbReference>
<sequence length="410" mass="44938">MICSEYATPLFGDGLITPSNVILLRTITKSSNTLPSNPLKGSGSGTRRTSSFEGVFGTNKCGDVGSVVQGEDGKPWTIVLNSQKIACQRQRMEGEKLTKIKGVAKLEGVHPHMLYDAFASSDFRKCWDKNMMDMLVAYDLGNNNDVMYQSFRYPAILTNRDALYNRYKSFDEETQSYTIVWRSCCDPSYPHNKNLIRTWTVGAYVIEPVAGDPSSSMLYSFGQIDPFGWLPDWFVTQFSPAALKDLIGKVTKACIAEQTKRYGVGVVPDYNAIRASELKLEESNVEAAAAKSSNHSGIRLSNGLDAGRGIVAVAEPPEHLNPKKKKKMFTRVMQFFKAKQERRKEKKLGVGGLGKKIGVGGLGKKIGGGGGGKGGFVERTIGKKKGSPMKTTKDAATCRSPSPRVDFIAW</sequence>
<organism evidence="3 4">
    <name type="scientific">Triparma laevis f. longispina</name>
    <dbReference type="NCBI Taxonomy" id="1714387"/>
    <lineage>
        <taxon>Eukaryota</taxon>
        <taxon>Sar</taxon>
        <taxon>Stramenopiles</taxon>
        <taxon>Ochrophyta</taxon>
        <taxon>Bolidophyceae</taxon>
        <taxon>Parmales</taxon>
        <taxon>Triparmaceae</taxon>
        <taxon>Triparma</taxon>
    </lineage>
</organism>
<dbReference type="OrthoDB" id="5403181at2759"/>
<evidence type="ECO:0000256" key="1">
    <source>
        <dbReference type="SAM" id="MobiDB-lite"/>
    </source>
</evidence>
<dbReference type="GO" id="GO:0008289">
    <property type="term" value="F:lipid binding"/>
    <property type="evidence" value="ECO:0007669"/>
    <property type="project" value="InterPro"/>
</dbReference>
<keyword evidence="4" id="KW-1185">Reference proteome</keyword>
<dbReference type="PANTHER" id="PTHR19308">
    <property type="entry name" value="PHOSPHATIDYLCHOLINE TRANSFER PROTEIN"/>
    <property type="match status" value="1"/>
</dbReference>
<dbReference type="InterPro" id="IPR023393">
    <property type="entry name" value="START-like_dom_sf"/>
</dbReference>
<feature type="region of interest" description="Disordered" evidence="1">
    <location>
        <begin position="370"/>
        <end position="403"/>
    </location>
</feature>
<dbReference type="PANTHER" id="PTHR19308:SF14">
    <property type="entry name" value="START DOMAIN-CONTAINING PROTEIN"/>
    <property type="match status" value="1"/>
</dbReference>
<reference evidence="4" key="1">
    <citation type="journal article" date="2023" name="Commun. Biol.">
        <title>Genome analysis of Parmales, the sister group of diatoms, reveals the evolutionary specialization of diatoms from phago-mixotrophs to photoautotrophs.</title>
        <authorList>
            <person name="Ban H."/>
            <person name="Sato S."/>
            <person name="Yoshikawa S."/>
            <person name="Yamada K."/>
            <person name="Nakamura Y."/>
            <person name="Ichinomiya M."/>
            <person name="Sato N."/>
            <person name="Blanc-Mathieu R."/>
            <person name="Endo H."/>
            <person name="Kuwata A."/>
            <person name="Ogata H."/>
        </authorList>
    </citation>
    <scope>NUCLEOTIDE SEQUENCE [LARGE SCALE GENOMIC DNA]</scope>
    <source>
        <strain evidence="4">NIES 3700</strain>
    </source>
</reference>
<accession>A0A9W7FHY1</accession>